<reference evidence="1 2" key="1">
    <citation type="submission" date="2020-04" db="EMBL/GenBank/DDBJ databases">
        <title>Perkinsus chesapeaki whole genome sequence.</title>
        <authorList>
            <person name="Bogema D.R."/>
        </authorList>
    </citation>
    <scope>NUCLEOTIDE SEQUENCE [LARGE SCALE GENOMIC DNA]</scope>
    <source>
        <strain evidence="1">ATCC PRA-425</strain>
    </source>
</reference>
<dbReference type="OrthoDB" id="10268090at2759"/>
<comment type="caution">
    <text evidence="1">The sequence shown here is derived from an EMBL/GenBank/DDBJ whole genome shotgun (WGS) entry which is preliminary data.</text>
</comment>
<keyword evidence="2" id="KW-1185">Reference proteome</keyword>
<evidence type="ECO:0000313" key="1">
    <source>
        <dbReference type="EMBL" id="KAF4662339.1"/>
    </source>
</evidence>
<protein>
    <submittedName>
        <fullName evidence="1">Uncharacterized protein</fullName>
    </submittedName>
</protein>
<accession>A0A7J6LSS5</accession>
<name>A0A7J6LSS5_PERCH</name>
<dbReference type="GO" id="GO:0005886">
    <property type="term" value="C:plasma membrane"/>
    <property type="evidence" value="ECO:0007669"/>
    <property type="project" value="TreeGrafter"/>
</dbReference>
<sequence>MSHISNRLSPQLLIDIATQSSSLDQSTPLVRVCISCHTHYCDITGETPWVARNLLPLHAAAQANKTYIVNFCGFDSQPADLLVAEAQRILQEPLDRANALVAMRGSMSGGTLRSGIEMEALPEMSDPYCLGGSPGKESENDAHPIERSDRLGCWLAPFGMAMINTRVVRRSASLKGRQFPYGEAMCVSDEKTAKRLASVPSAEVRKKLVERGKLPRPGQGPDPLTRTRSWFKYVVSATGKSGKEIWLQLSGGDAGYDETALMVSEAAVALLNGEAISGRWGVVTPGYAFDSQKMINRLVNAGLEFQRLPGAPSVGTILERPSRNAVQGKWREAVADMSAIMSRFEQDSEDPALCLSKMDFGPNLTTSTFKSATFATRAAKLDSGLVSAAEEFPGDDSEFDIDFLDFRRTLIDTIKSLIEAGAVADSQAVIDLKKRLRDVERDGACHRWNKKIKNPEITHGEVSAAAVRQARRRINQMRQRQLMSSSDKEGKAQAALVPITDPVRASVAIVDGQAMQRFRAAARILFLAYSSQQYLRGEHTIPHELNLDGFERLCDDLSLTPILISESECREVFSSESNGDTMNIAGFFSALDVISNVFARPPHQCRQDDSHRLAYKLFKYMNLTHPHATAPDGGELLPLPTI</sequence>
<dbReference type="PANTHER" id="PTHR12286:SF5">
    <property type="entry name" value="SACCHAROPINE DEHYDROGENASE-LIKE OXIDOREDUCTASE"/>
    <property type="match status" value="1"/>
</dbReference>
<dbReference type="AlphaFoldDB" id="A0A7J6LSS5"/>
<dbReference type="PANTHER" id="PTHR12286">
    <property type="entry name" value="SACCHAROPINE DEHYDROGENASE-LIKE OXIDOREDUCTASE"/>
    <property type="match status" value="1"/>
</dbReference>
<gene>
    <name evidence="1" type="ORF">FOL47_006277</name>
</gene>
<proteinExistence type="predicted"/>
<dbReference type="GO" id="GO:0009247">
    <property type="term" value="P:glycolipid biosynthetic process"/>
    <property type="evidence" value="ECO:0007669"/>
    <property type="project" value="TreeGrafter"/>
</dbReference>
<dbReference type="Proteomes" id="UP000591131">
    <property type="component" value="Unassembled WGS sequence"/>
</dbReference>
<dbReference type="InterPro" id="IPR051276">
    <property type="entry name" value="Saccharopine_DH-like_oxidrdct"/>
</dbReference>
<dbReference type="EMBL" id="JAAPAO010000349">
    <property type="protein sequence ID" value="KAF4662339.1"/>
    <property type="molecule type" value="Genomic_DNA"/>
</dbReference>
<organism evidence="1 2">
    <name type="scientific">Perkinsus chesapeaki</name>
    <name type="common">Clam parasite</name>
    <name type="synonym">Perkinsus andrewsi</name>
    <dbReference type="NCBI Taxonomy" id="330153"/>
    <lineage>
        <taxon>Eukaryota</taxon>
        <taxon>Sar</taxon>
        <taxon>Alveolata</taxon>
        <taxon>Perkinsozoa</taxon>
        <taxon>Perkinsea</taxon>
        <taxon>Perkinsida</taxon>
        <taxon>Perkinsidae</taxon>
        <taxon>Perkinsus</taxon>
    </lineage>
</organism>
<dbReference type="Gene3D" id="3.40.50.720">
    <property type="entry name" value="NAD(P)-binding Rossmann-like Domain"/>
    <property type="match status" value="1"/>
</dbReference>
<evidence type="ECO:0000313" key="2">
    <source>
        <dbReference type="Proteomes" id="UP000591131"/>
    </source>
</evidence>